<evidence type="ECO:0000256" key="1">
    <source>
        <dbReference type="SAM" id="MobiDB-lite"/>
    </source>
</evidence>
<proteinExistence type="predicted"/>
<protein>
    <submittedName>
        <fullName evidence="2">Uncharacterized protein</fullName>
    </submittedName>
</protein>
<comment type="caution">
    <text evidence="2">The sequence shown here is derived from an EMBL/GenBank/DDBJ whole genome shotgun (WGS) entry which is preliminary data.</text>
</comment>
<sequence length="86" mass="9723">MSDNRPRPVTVAGPSAQPSVIMDTLLDLIDRTSWNNNTKRSHRKGISENLGLSSFREETATDDTNKPDTWEGFFDPRTNDRRSFGP</sequence>
<organism evidence="2 3">
    <name type="scientific">Hypocrea atroviridis (strain ATCC 20476 / IMI 206040)</name>
    <name type="common">Trichoderma atroviride</name>
    <dbReference type="NCBI Taxonomy" id="452589"/>
    <lineage>
        <taxon>Eukaryota</taxon>
        <taxon>Fungi</taxon>
        <taxon>Dikarya</taxon>
        <taxon>Ascomycota</taxon>
        <taxon>Pezizomycotina</taxon>
        <taxon>Sordariomycetes</taxon>
        <taxon>Hypocreomycetidae</taxon>
        <taxon>Hypocreales</taxon>
        <taxon>Hypocreaceae</taxon>
        <taxon>Trichoderma</taxon>
    </lineage>
</organism>
<dbReference type="AlphaFoldDB" id="G9NJX4"/>
<evidence type="ECO:0000313" key="2">
    <source>
        <dbReference type="EMBL" id="EHK49196.1"/>
    </source>
</evidence>
<feature type="region of interest" description="Disordered" evidence="1">
    <location>
        <begin position="36"/>
        <end position="86"/>
    </location>
</feature>
<dbReference type="Proteomes" id="UP000005426">
    <property type="component" value="Unassembled WGS sequence"/>
</dbReference>
<feature type="compositionally biased region" description="Basic and acidic residues" evidence="1">
    <location>
        <begin position="55"/>
        <end position="69"/>
    </location>
</feature>
<evidence type="ECO:0000313" key="3">
    <source>
        <dbReference type="Proteomes" id="UP000005426"/>
    </source>
</evidence>
<feature type="compositionally biased region" description="Basic and acidic residues" evidence="1">
    <location>
        <begin position="77"/>
        <end position="86"/>
    </location>
</feature>
<keyword evidence="3" id="KW-1185">Reference proteome</keyword>
<dbReference type="EMBL" id="ABDG02000017">
    <property type="protein sequence ID" value="EHK49196.1"/>
    <property type="molecule type" value="Genomic_DNA"/>
</dbReference>
<gene>
    <name evidence="2" type="ORF">TRIATDRAFT_297852</name>
</gene>
<accession>G9NJX4</accession>
<dbReference type="HOGENOM" id="CLU_2498155_0_0_1"/>
<reference evidence="2 3" key="1">
    <citation type="journal article" date="2011" name="Genome Biol.">
        <title>Comparative genome sequence analysis underscores mycoparasitism as the ancestral life style of Trichoderma.</title>
        <authorList>
            <person name="Kubicek C.P."/>
            <person name="Herrera-Estrella A."/>
            <person name="Seidl-Seiboth V."/>
            <person name="Martinez D.A."/>
            <person name="Druzhinina I.S."/>
            <person name="Thon M."/>
            <person name="Zeilinger S."/>
            <person name="Casas-Flores S."/>
            <person name="Horwitz B.A."/>
            <person name="Mukherjee P.K."/>
            <person name="Mukherjee M."/>
            <person name="Kredics L."/>
            <person name="Alcaraz L.D."/>
            <person name="Aerts A."/>
            <person name="Antal Z."/>
            <person name="Atanasova L."/>
            <person name="Cervantes-Badillo M.G."/>
            <person name="Challacombe J."/>
            <person name="Chertkov O."/>
            <person name="McCluskey K."/>
            <person name="Coulpier F."/>
            <person name="Deshpande N."/>
            <person name="von Doehren H."/>
            <person name="Ebbole D.J."/>
            <person name="Esquivel-Naranjo E.U."/>
            <person name="Fekete E."/>
            <person name="Flipphi M."/>
            <person name="Glaser F."/>
            <person name="Gomez-Rodriguez E.Y."/>
            <person name="Gruber S."/>
            <person name="Han C."/>
            <person name="Henrissat B."/>
            <person name="Hermosa R."/>
            <person name="Hernandez-Onate M."/>
            <person name="Karaffa L."/>
            <person name="Kosti I."/>
            <person name="Le Crom S."/>
            <person name="Lindquist E."/>
            <person name="Lucas S."/>
            <person name="Luebeck M."/>
            <person name="Luebeck P.S."/>
            <person name="Margeot A."/>
            <person name="Metz B."/>
            <person name="Misra M."/>
            <person name="Nevalainen H."/>
            <person name="Omann M."/>
            <person name="Packer N."/>
            <person name="Perrone G."/>
            <person name="Uresti-Rivera E.E."/>
            <person name="Salamov A."/>
            <person name="Schmoll M."/>
            <person name="Seiboth B."/>
            <person name="Shapiro H."/>
            <person name="Sukno S."/>
            <person name="Tamayo-Ramos J.A."/>
            <person name="Tisch D."/>
            <person name="Wiest A."/>
            <person name="Wilkinson H.H."/>
            <person name="Zhang M."/>
            <person name="Coutinho P.M."/>
            <person name="Kenerley C.M."/>
            <person name="Monte E."/>
            <person name="Baker S.E."/>
            <person name="Grigoriev I.V."/>
        </authorList>
    </citation>
    <scope>NUCLEOTIDE SEQUENCE [LARGE SCALE GENOMIC DNA]</scope>
    <source>
        <strain evidence="3">ATCC 20476 / IMI 206040</strain>
    </source>
</reference>
<name>G9NJX4_HYPAI</name>